<dbReference type="EMBL" id="AP024169">
    <property type="protein sequence ID" value="BCN32873.1"/>
    <property type="molecule type" value="Genomic_DNA"/>
</dbReference>
<dbReference type="Gene3D" id="3.40.190.10">
    <property type="entry name" value="Periplasmic binding protein-like II"/>
    <property type="match status" value="2"/>
</dbReference>
<proteinExistence type="inferred from homology"/>
<keyword evidence="2 5" id="KW-0500">Molybdenum</keyword>
<dbReference type="PIRSF" id="PIRSF004846">
    <property type="entry name" value="ModA"/>
    <property type="match status" value="1"/>
</dbReference>
<keyword evidence="8" id="KW-1185">Reference proteome</keyword>
<dbReference type="GO" id="GO:0046872">
    <property type="term" value="F:metal ion binding"/>
    <property type="evidence" value="ECO:0007669"/>
    <property type="project" value="UniProtKB-KW"/>
</dbReference>
<feature type="binding site" evidence="5">
    <location>
        <position position="186"/>
    </location>
    <ligand>
        <name>molybdate</name>
        <dbReference type="ChEBI" id="CHEBI:36264"/>
    </ligand>
</feature>
<feature type="binding site" evidence="5">
    <location>
        <position position="79"/>
    </location>
    <ligand>
        <name>molybdate</name>
        <dbReference type="ChEBI" id="CHEBI:36264"/>
    </ligand>
</feature>
<evidence type="ECO:0000256" key="1">
    <source>
        <dbReference type="ARBA" id="ARBA00009175"/>
    </source>
</evidence>
<evidence type="ECO:0000256" key="2">
    <source>
        <dbReference type="ARBA" id="ARBA00022505"/>
    </source>
</evidence>
<evidence type="ECO:0000313" key="8">
    <source>
        <dbReference type="Proteomes" id="UP000595897"/>
    </source>
</evidence>
<dbReference type="InterPro" id="IPR050682">
    <property type="entry name" value="ModA/WtpA"/>
</dbReference>
<reference evidence="7 8" key="1">
    <citation type="submission" date="2020-11" db="EMBL/GenBank/DDBJ databases">
        <title>Draft genome sequencing of a Lachnospiraceae strain isolated from anoxic soil subjected to BSD treatment.</title>
        <authorList>
            <person name="Uek A."/>
            <person name="Tonouchi A."/>
        </authorList>
    </citation>
    <scope>NUCLEOTIDE SEQUENCE [LARGE SCALE GENOMIC DNA]</scope>
    <source>
        <strain evidence="7 8">TB5</strain>
    </source>
</reference>
<dbReference type="InterPro" id="IPR041879">
    <property type="entry name" value="YvgL-like_PBP2"/>
</dbReference>
<evidence type="ECO:0000256" key="3">
    <source>
        <dbReference type="ARBA" id="ARBA00022723"/>
    </source>
</evidence>
<evidence type="ECO:0000313" key="7">
    <source>
        <dbReference type="EMBL" id="BCN32873.1"/>
    </source>
</evidence>
<keyword evidence="3 5" id="KW-0479">Metal-binding</keyword>
<dbReference type="PANTHER" id="PTHR30632:SF0">
    <property type="entry name" value="SULFATE-BINDING PROTEIN"/>
    <property type="match status" value="1"/>
</dbReference>
<evidence type="ECO:0000256" key="6">
    <source>
        <dbReference type="SAM" id="SignalP"/>
    </source>
</evidence>
<feature type="binding site" evidence="5">
    <location>
        <position position="159"/>
    </location>
    <ligand>
        <name>molybdate</name>
        <dbReference type="ChEBI" id="CHEBI:36264"/>
    </ligand>
</feature>
<dbReference type="PANTHER" id="PTHR30632">
    <property type="entry name" value="MOLYBDATE-BINDING PERIPLASMIC PROTEIN"/>
    <property type="match status" value="1"/>
</dbReference>
<dbReference type="GO" id="GO:1901359">
    <property type="term" value="F:tungstate binding"/>
    <property type="evidence" value="ECO:0007669"/>
    <property type="project" value="UniProtKB-ARBA"/>
</dbReference>
<feature type="binding site" evidence="5">
    <location>
        <position position="51"/>
    </location>
    <ligand>
        <name>molybdate</name>
        <dbReference type="ChEBI" id="CHEBI:36264"/>
    </ligand>
</feature>
<gene>
    <name evidence="7" type="primary">yvgL</name>
    <name evidence="7" type="ORF">bsdtb5_41680</name>
</gene>
<protein>
    <submittedName>
        <fullName evidence="7">Putative ABC transporter substrate-binding lipoprotein YvgL</fullName>
    </submittedName>
</protein>
<feature type="binding site" evidence="5">
    <location>
        <position position="204"/>
    </location>
    <ligand>
        <name>molybdate</name>
        <dbReference type="ChEBI" id="CHEBI:36264"/>
    </ligand>
</feature>
<dbReference type="FunFam" id="3.40.190.10:FF:000035">
    <property type="entry name" value="Molybdate ABC transporter substrate-binding protein"/>
    <property type="match status" value="1"/>
</dbReference>
<dbReference type="Proteomes" id="UP000595897">
    <property type="component" value="Chromosome"/>
</dbReference>
<feature type="signal peptide" evidence="6">
    <location>
        <begin position="1"/>
        <end position="22"/>
    </location>
</feature>
<dbReference type="AlphaFoldDB" id="A0A7R7IG98"/>
<dbReference type="InterPro" id="IPR005950">
    <property type="entry name" value="ModA"/>
</dbReference>
<dbReference type="SUPFAM" id="SSF53850">
    <property type="entry name" value="Periplasmic binding protein-like II"/>
    <property type="match status" value="1"/>
</dbReference>
<dbReference type="RefSeq" id="WP_271713880.1">
    <property type="nucleotide sequence ID" value="NZ_AP024169.1"/>
</dbReference>
<dbReference type="PROSITE" id="PS51257">
    <property type="entry name" value="PROKAR_LIPOPROTEIN"/>
    <property type="match status" value="1"/>
</dbReference>
<keyword evidence="7" id="KW-0449">Lipoprotein</keyword>
<dbReference type="KEGG" id="ahb:bsdtb5_41680"/>
<keyword evidence="4 6" id="KW-0732">Signal</keyword>
<dbReference type="CDD" id="cd13537">
    <property type="entry name" value="PBP2_YvgL_like"/>
    <property type="match status" value="1"/>
</dbReference>
<accession>A0A7R7IG98</accession>
<dbReference type="GO" id="GO:0030973">
    <property type="term" value="F:molybdate ion binding"/>
    <property type="evidence" value="ECO:0007669"/>
    <property type="project" value="UniProtKB-ARBA"/>
</dbReference>
<evidence type="ECO:0000256" key="4">
    <source>
        <dbReference type="ARBA" id="ARBA00022729"/>
    </source>
</evidence>
<evidence type="ECO:0000256" key="5">
    <source>
        <dbReference type="PIRSR" id="PIRSR004846-1"/>
    </source>
</evidence>
<name>A0A7R7IG98_9FIRM</name>
<dbReference type="NCBIfam" id="TIGR01256">
    <property type="entry name" value="modA"/>
    <property type="match status" value="1"/>
</dbReference>
<feature type="chain" id="PRO_5039138425" evidence="6">
    <location>
        <begin position="23"/>
        <end position="269"/>
    </location>
</feature>
<organism evidence="7 8">
    <name type="scientific">Anaeromicropila herbilytica</name>
    <dbReference type="NCBI Taxonomy" id="2785025"/>
    <lineage>
        <taxon>Bacteria</taxon>
        <taxon>Bacillati</taxon>
        <taxon>Bacillota</taxon>
        <taxon>Clostridia</taxon>
        <taxon>Lachnospirales</taxon>
        <taxon>Lachnospiraceae</taxon>
        <taxon>Anaeromicropila</taxon>
    </lineage>
</organism>
<sequence>MKKGIKLVLIACLCVLAFSGCKKDISTKEASATNEKGSNQKTELIISAAASLQNAMEEIKTLYEAANKKVTLNFNFGSSGALQQQIEQGAPADVFISAAEKQMATLKGEELMVDNTISILLKNKVVLIVPKDSTLGITSFDDILKAKVIALGDPASVPAGQYAEQVFKSLDLLEKVQKQATYGKDVTEVLAWVRTGNADAGVVYQTDAQSSKEVKVVAEAPEGSHDDVIYPIGVVRASKEVEAAKAFLDYLKTDEAMKIFEKYGFINGQ</sequence>
<comment type="similarity">
    <text evidence="1">Belongs to the bacterial solute-binding protein ModA family.</text>
</comment>
<dbReference type="Pfam" id="PF13531">
    <property type="entry name" value="SBP_bac_11"/>
    <property type="match status" value="1"/>
</dbReference>
<dbReference type="GO" id="GO:0015689">
    <property type="term" value="P:molybdate ion transport"/>
    <property type="evidence" value="ECO:0007669"/>
    <property type="project" value="InterPro"/>
</dbReference>